<keyword evidence="4" id="KW-0732">Signal</keyword>
<evidence type="ECO:0000256" key="2">
    <source>
        <dbReference type="ARBA" id="ARBA00067235"/>
    </source>
</evidence>
<dbReference type="GO" id="GO:0051087">
    <property type="term" value="F:protein-folding chaperone binding"/>
    <property type="evidence" value="ECO:0007669"/>
    <property type="project" value="UniProtKB-ARBA"/>
</dbReference>
<evidence type="ECO:0000256" key="3">
    <source>
        <dbReference type="SAM" id="MobiDB-lite"/>
    </source>
</evidence>
<keyword evidence="8" id="KW-1185">Reference proteome</keyword>
<feature type="compositionally biased region" description="Basic and acidic residues" evidence="3">
    <location>
        <begin position="714"/>
        <end position="726"/>
    </location>
</feature>
<dbReference type="InterPro" id="IPR007053">
    <property type="entry name" value="LRAT_dom"/>
</dbReference>
<feature type="domain" description="LRAT" evidence="6">
    <location>
        <begin position="39"/>
        <end position="199"/>
    </location>
</feature>
<dbReference type="Gene3D" id="3.90.1720.10">
    <property type="entry name" value="endopeptidase domain like (from Nostoc punctiforme)"/>
    <property type="match status" value="2"/>
</dbReference>
<gene>
    <name evidence="7" type="ORF">RHGRI_019832</name>
</gene>
<reference evidence="7" key="1">
    <citation type="submission" date="2020-08" db="EMBL/GenBank/DDBJ databases">
        <title>Plant Genome Project.</title>
        <authorList>
            <person name="Zhang R.-G."/>
        </authorList>
    </citation>
    <scope>NUCLEOTIDE SEQUENCE</scope>
    <source>
        <strain evidence="7">WSP0</strain>
        <tissue evidence="7">Leaf</tissue>
    </source>
</reference>
<feature type="signal peptide" evidence="4">
    <location>
        <begin position="1"/>
        <end position="19"/>
    </location>
</feature>
<dbReference type="AlphaFoldDB" id="A0AAV6JIE8"/>
<feature type="region of interest" description="Disordered" evidence="3">
    <location>
        <begin position="711"/>
        <end position="732"/>
    </location>
</feature>
<dbReference type="InterPro" id="IPR008978">
    <property type="entry name" value="HSP20-like_chaperone"/>
</dbReference>
<dbReference type="InterPro" id="IPR007052">
    <property type="entry name" value="CS_dom"/>
</dbReference>
<dbReference type="Gene3D" id="2.60.40.790">
    <property type="match status" value="1"/>
</dbReference>
<dbReference type="GO" id="GO:0051879">
    <property type="term" value="F:Hsp90 protein binding"/>
    <property type="evidence" value="ECO:0007669"/>
    <property type="project" value="UniProtKB-ARBA"/>
</dbReference>
<accession>A0AAV6JIE8</accession>
<comment type="caution">
    <text evidence="7">The sequence shown here is derived from an EMBL/GenBank/DDBJ whole genome shotgun (WGS) entry which is preliminary data.</text>
</comment>
<evidence type="ECO:0000256" key="4">
    <source>
        <dbReference type="SAM" id="SignalP"/>
    </source>
</evidence>
<feature type="domain" description="LRAT" evidence="6">
    <location>
        <begin position="335"/>
        <end position="490"/>
    </location>
</feature>
<dbReference type="PANTHER" id="PTHR46137">
    <property type="entry name" value="OS05G0310600 PROTEIN"/>
    <property type="match status" value="1"/>
</dbReference>
<dbReference type="GO" id="GO:0009408">
    <property type="term" value="P:response to heat"/>
    <property type="evidence" value="ECO:0007669"/>
    <property type="project" value="UniProtKB-ARBA"/>
</dbReference>
<name>A0AAV6JIE8_9ERIC</name>
<organism evidence="7 8">
    <name type="scientific">Rhododendron griersonianum</name>
    <dbReference type="NCBI Taxonomy" id="479676"/>
    <lineage>
        <taxon>Eukaryota</taxon>
        <taxon>Viridiplantae</taxon>
        <taxon>Streptophyta</taxon>
        <taxon>Embryophyta</taxon>
        <taxon>Tracheophyta</taxon>
        <taxon>Spermatophyta</taxon>
        <taxon>Magnoliopsida</taxon>
        <taxon>eudicotyledons</taxon>
        <taxon>Gunneridae</taxon>
        <taxon>Pentapetalae</taxon>
        <taxon>asterids</taxon>
        <taxon>Ericales</taxon>
        <taxon>Ericaceae</taxon>
        <taxon>Ericoideae</taxon>
        <taxon>Rhodoreae</taxon>
        <taxon>Rhododendron</taxon>
    </lineage>
</organism>
<evidence type="ECO:0000313" key="7">
    <source>
        <dbReference type="EMBL" id="KAG5539424.1"/>
    </source>
</evidence>
<protein>
    <recommendedName>
        <fullName evidence="2">Co-chaperone protein p23-1</fullName>
    </recommendedName>
</protein>
<feature type="chain" id="PRO_5043518155" description="Co-chaperone protein p23-1" evidence="4">
    <location>
        <begin position="20"/>
        <end position="732"/>
    </location>
</feature>
<dbReference type="GO" id="GO:0101031">
    <property type="term" value="C:protein folding chaperone complex"/>
    <property type="evidence" value="ECO:0007669"/>
    <property type="project" value="UniProtKB-ARBA"/>
</dbReference>
<dbReference type="FunFam" id="2.60.40.790:FF:000013">
    <property type="entry name" value="Very-long-chain (3R)-3-hydroxyacyl-CoA dehydratase"/>
    <property type="match status" value="1"/>
</dbReference>
<dbReference type="PROSITE" id="PS51203">
    <property type="entry name" value="CS"/>
    <property type="match status" value="1"/>
</dbReference>
<dbReference type="Proteomes" id="UP000823749">
    <property type="component" value="Chromosome 7"/>
</dbReference>
<evidence type="ECO:0000313" key="8">
    <source>
        <dbReference type="Proteomes" id="UP000823749"/>
    </source>
</evidence>
<dbReference type="Pfam" id="PF04970">
    <property type="entry name" value="LRAT"/>
    <property type="match status" value="2"/>
</dbReference>
<dbReference type="Pfam" id="PF04969">
    <property type="entry name" value="CS"/>
    <property type="match status" value="1"/>
</dbReference>
<dbReference type="CDD" id="cd06465">
    <property type="entry name" value="p23_hB-ind1_like"/>
    <property type="match status" value="1"/>
</dbReference>
<dbReference type="EMBL" id="JACTNZ010000007">
    <property type="protein sequence ID" value="KAG5539424.1"/>
    <property type="molecule type" value="Genomic_DNA"/>
</dbReference>
<dbReference type="PANTHER" id="PTHR46137:SF7">
    <property type="entry name" value="LRAT DOMAIN-CONTAINING PROTEIN"/>
    <property type="match status" value="1"/>
</dbReference>
<comment type="similarity">
    <text evidence="1">Belongs to the p23/wos2 family.</text>
</comment>
<evidence type="ECO:0000259" key="5">
    <source>
        <dbReference type="PROSITE" id="PS51203"/>
    </source>
</evidence>
<dbReference type="PROSITE" id="PS51934">
    <property type="entry name" value="LRAT"/>
    <property type="match status" value="2"/>
</dbReference>
<feature type="domain" description="CS" evidence="5">
    <location>
        <begin position="600"/>
        <end position="689"/>
    </location>
</feature>
<dbReference type="SUPFAM" id="SSF49764">
    <property type="entry name" value="HSP20-like chaperones"/>
    <property type="match status" value="1"/>
</dbReference>
<evidence type="ECO:0000256" key="1">
    <source>
        <dbReference type="ARBA" id="ARBA00025733"/>
    </source>
</evidence>
<evidence type="ECO:0000259" key="6">
    <source>
        <dbReference type="PROSITE" id="PS51934"/>
    </source>
</evidence>
<proteinExistence type="inferred from homology"/>
<sequence>MVGFLWIAELLTPFSILKCSVPPANHQRDVNIGNRKLLTRSGVTSHTIHLGIYVGGSKVVHFTREPNPGASGVSFLSSSDPTSDPFSTISCSSSGVPSTCSDFPDCGFRKRGSGVVLSCLDCFLGRGSLYRFEYGVTPSAFLTKLRGGTCTTAESDPQKAVIYRAMFLLHNGFGNYDVFKNNCEDFSIYCKTGLSILDKTALGRSGQAVCGISFPLAAVLSSPVKLFMSGPVGMAAAMAGMYCMSRYASDMGVRTDTIKIPVEDMALFFGWEGPNEEFSEENDGPLRENRFAGNDNPPAKRQKCLLIFRQEEFPEMGFLSQKIERSQVVAGDHIYAWRTAFTFSHHGIYIGERRVVHFVDSDTFGSSSSIGSILRCSSSLTSTSISDPSVCPEFLDCGFRQPESGVVLSCLDCFLAGDSLYHFEYGVPTHHLLFKLRGCTCTTAKSDPPELVNHRALYLLRHGFLDYDTLSNNCEHFAMYCKTGLLCIGGGLIGQASALKTPIYATGTCAVLKWLTPGALIVKATAAVLTHLTSRYIDDLGVRSDDSGSERPLVVKVPVEDLSTFCASGTSGRSSFRAGKKTSYGKPAATSFSAMGKTMIRHPEVKWAQRLDKVYITVLLSDAKHVKVNLEPDGRFTFSAIAGVENHLYGVKLSLYDKVNLKGGQINQGKRSILCVIMKTEKKWWKKLLRGDEKMQHNVKVDWEKWVDEEDDDFGKSDEHEEQAKSEEEDLA</sequence>